<dbReference type="EMBL" id="LITQ01000059">
    <property type="protein sequence ID" value="OAA84234.1"/>
    <property type="molecule type" value="Genomic_DNA"/>
</dbReference>
<dbReference type="PATRIC" id="fig|1705578.3.peg.3771"/>
<comment type="caution">
    <text evidence="2">The sequence shown here is derived from an EMBL/GenBank/DDBJ whole genome shotgun (WGS) entry which is preliminary data.</text>
</comment>
<keyword evidence="5" id="KW-1185">Reference proteome</keyword>
<dbReference type="RefSeq" id="WP_013239719.1">
    <property type="nucleotide sequence ID" value="NZ_LITQ01000059.1"/>
</dbReference>
<gene>
    <name evidence="3" type="ORF">CLCOS_39870</name>
    <name evidence="2" type="ORF">WX73_03511</name>
</gene>
<reference evidence="2 4" key="1">
    <citation type="journal article" date="2015" name="Biotechnol. Bioeng.">
        <title>Genome sequence and phenotypic characterization of Caulobacter segnis.</title>
        <authorList>
            <person name="Patel S."/>
            <person name="Fletcher B."/>
            <person name="Scott D.C."/>
            <person name="Ely B."/>
        </authorList>
    </citation>
    <scope>NUCLEOTIDE SEQUENCE [LARGE SCALE GENOMIC DNA]</scope>
    <source>
        <strain evidence="2 4">PS02</strain>
    </source>
</reference>
<dbReference type="EMBL" id="LROR01000094">
    <property type="protein sequence ID" value="OBR90520.1"/>
    <property type="molecule type" value="Genomic_DNA"/>
</dbReference>
<evidence type="ECO:0000313" key="2">
    <source>
        <dbReference type="EMBL" id="OAA84234.1"/>
    </source>
</evidence>
<reference evidence="3 5" key="2">
    <citation type="journal article" date="2016" name="Front. Microbiol.">
        <title>Industrial Acetogenic Biocatalysts: A Comparative Metabolic and Genomic Analysis.</title>
        <authorList>
            <person name="Bengelsdorf F."/>
            <person name="Poehlein A."/>
            <person name="Sonja S."/>
            <person name="Erz C."/>
            <person name="Hummel T."/>
            <person name="Hoffmeister S."/>
            <person name="Daniel R."/>
            <person name="Durre P."/>
        </authorList>
    </citation>
    <scope>NUCLEOTIDE SEQUENCE [LARGE SCALE GENOMIC DNA]</scope>
    <source>
        <strain evidence="3 5">PTA-10522</strain>
    </source>
</reference>
<accession>A0A170ND13</accession>
<evidence type="ECO:0000313" key="3">
    <source>
        <dbReference type="EMBL" id="OBR90520.1"/>
    </source>
</evidence>
<evidence type="ECO:0000313" key="4">
    <source>
        <dbReference type="Proteomes" id="UP000077384"/>
    </source>
</evidence>
<evidence type="ECO:0000256" key="1">
    <source>
        <dbReference type="SAM" id="Coils"/>
    </source>
</evidence>
<protein>
    <submittedName>
        <fullName evidence="2">Uncharacterized protein</fullName>
    </submittedName>
</protein>
<proteinExistence type="predicted"/>
<organism evidence="2 4">
    <name type="scientific">Clostridium coskatii</name>
    <dbReference type="NCBI Taxonomy" id="1705578"/>
    <lineage>
        <taxon>Bacteria</taxon>
        <taxon>Bacillati</taxon>
        <taxon>Bacillota</taxon>
        <taxon>Clostridia</taxon>
        <taxon>Eubacteriales</taxon>
        <taxon>Clostridiaceae</taxon>
        <taxon>Clostridium</taxon>
    </lineage>
</organism>
<dbReference type="Proteomes" id="UP000093694">
    <property type="component" value="Unassembled WGS sequence"/>
</dbReference>
<feature type="coiled-coil region" evidence="1">
    <location>
        <begin position="9"/>
        <end position="36"/>
    </location>
</feature>
<dbReference type="AlphaFoldDB" id="A0A170ND13"/>
<dbReference type="Proteomes" id="UP000077384">
    <property type="component" value="Unassembled WGS sequence"/>
</dbReference>
<evidence type="ECO:0000313" key="5">
    <source>
        <dbReference type="Proteomes" id="UP000093694"/>
    </source>
</evidence>
<name>A0A170ND13_9CLOT</name>
<sequence>MYNFPNSIITYTANKLEDIENKVEEIKLEHNKLNRDCVIEVISEPNHEMITFDGHTNISFELSIYIRHLTYVSNI</sequence>
<keyword evidence="1" id="KW-0175">Coiled coil</keyword>